<keyword evidence="2" id="KW-0812">Transmembrane</keyword>
<evidence type="ECO:0000313" key="4">
    <source>
        <dbReference type="Proteomes" id="UP000677537"/>
    </source>
</evidence>
<keyword evidence="2" id="KW-0472">Membrane</keyword>
<evidence type="ECO:0000313" key="3">
    <source>
        <dbReference type="EMBL" id="MBP0492735.1"/>
    </source>
</evidence>
<feature type="compositionally biased region" description="Pro residues" evidence="1">
    <location>
        <begin position="60"/>
        <end position="78"/>
    </location>
</feature>
<keyword evidence="4" id="KW-1185">Reference proteome</keyword>
<evidence type="ECO:0000256" key="2">
    <source>
        <dbReference type="SAM" id="Phobius"/>
    </source>
</evidence>
<feature type="transmembrane region" description="Helical" evidence="2">
    <location>
        <begin position="5"/>
        <end position="22"/>
    </location>
</feature>
<dbReference type="Proteomes" id="UP000677537">
    <property type="component" value="Unassembled WGS sequence"/>
</dbReference>
<proteinExistence type="predicted"/>
<feature type="transmembrane region" description="Helical" evidence="2">
    <location>
        <begin position="34"/>
        <end position="54"/>
    </location>
</feature>
<accession>A0A940MXD5</accession>
<dbReference type="EMBL" id="JAGIZA010000004">
    <property type="protein sequence ID" value="MBP0492735.1"/>
    <property type="molecule type" value="Genomic_DNA"/>
</dbReference>
<gene>
    <name evidence="3" type="ORF">J5Y10_08080</name>
</gene>
<dbReference type="AlphaFoldDB" id="A0A940MXD5"/>
<feature type="region of interest" description="Disordered" evidence="1">
    <location>
        <begin position="60"/>
        <end position="89"/>
    </location>
</feature>
<comment type="caution">
    <text evidence="3">The sequence shown here is derived from an EMBL/GenBank/DDBJ whole genome shotgun (WGS) entry which is preliminary data.</text>
</comment>
<organism evidence="3 4">
    <name type="scientific">Roseomonas indoligenes</name>
    <dbReference type="NCBI Taxonomy" id="2820811"/>
    <lineage>
        <taxon>Bacteria</taxon>
        <taxon>Pseudomonadati</taxon>
        <taxon>Pseudomonadota</taxon>
        <taxon>Alphaproteobacteria</taxon>
        <taxon>Acetobacterales</taxon>
        <taxon>Roseomonadaceae</taxon>
        <taxon>Roseomonas</taxon>
    </lineage>
</organism>
<name>A0A940MXD5_9PROT</name>
<reference evidence="3" key="1">
    <citation type="submission" date="2021-03" db="EMBL/GenBank/DDBJ databases">
        <authorList>
            <person name="So Y."/>
        </authorList>
    </citation>
    <scope>NUCLEOTIDE SEQUENCE</scope>
    <source>
        <strain evidence="3">SG15</strain>
    </source>
</reference>
<sequence>MTRSLLIAIVGALLGFAGWIWLTGPGTSVPNALIALVCAIACGRLAWWLAALVLPESEVPPPAPIPPPTGRRAPPPADAAPWRKPEGRD</sequence>
<protein>
    <submittedName>
        <fullName evidence="3">Uncharacterized protein</fullName>
    </submittedName>
</protein>
<evidence type="ECO:0000256" key="1">
    <source>
        <dbReference type="SAM" id="MobiDB-lite"/>
    </source>
</evidence>
<keyword evidence="2" id="KW-1133">Transmembrane helix</keyword>
<dbReference type="RefSeq" id="WP_209372515.1">
    <property type="nucleotide sequence ID" value="NZ_JAGIZA010000004.1"/>
</dbReference>